<evidence type="ECO:0000313" key="1">
    <source>
        <dbReference type="EMBL" id="MDU0202201.1"/>
    </source>
</evidence>
<dbReference type="Proteomes" id="UP001260980">
    <property type="component" value="Unassembled WGS sequence"/>
</dbReference>
<dbReference type="Gene3D" id="3.20.20.140">
    <property type="entry name" value="Metal-dependent hydrolases"/>
    <property type="match status" value="1"/>
</dbReference>
<dbReference type="EMBL" id="JAWCUD010000003">
    <property type="protein sequence ID" value="MDU0202201.1"/>
    <property type="molecule type" value="Genomic_DNA"/>
</dbReference>
<organism evidence="1 2">
    <name type="scientific">Paenibacillus violae</name>
    <dbReference type="NCBI Taxonomy" id="3077234"/>
    <lineage>
        <taxon>Bacteria</taxon>
        <taxon>Bacillati</taxon>
        <taxon>Bacillota</taxon>
        <taxon>Bacilli</taxon>
        <taxon>Bacillales</taxon>
        <taxon>Paenibacillaceae</taxon>
        <taxon>Paenibacillus</taxon>
    </lineage>
</organism>
<proteinExistence type="predicted"/>
<gene>
    <name evidence="1" type="ORF">RQP52_13950</name>
</gene>
<name>A0ABU3RDQ8_9BACL</name>
<evidence type="ECO:0000313" key="2">
    <source>
        <dbReference type="Proteomes" id="UP001260980"/>
    </source>
</evidence>
<keyword evidence="2" id="KW-1185">Reference proteome</keyword>
<dbReference type="NCBIfam" id="NF038032">
    <property type="entry name" value="CehA_McbA_metalo"/>
    <property type="match status" value="1"/>
</dbReference>
<protein>
    <submittedName>
        <fullName evidence="1">CehA/McbA family metallohydrolase</fullName>
    </submittedName>
</protein>
<accession>A0ABU3RDQ8</accession>
<sequence length="861" mass="97195">MRQNKLKASSHFTPVELNNCYNKKIKELTNQDCSERVLENKEHLLSGEDVLWGIPFQLGAEEDKCDVVVLNDTEASVSFVQPIHEKYLIFLHAVDYKSSPASADGIIHPMMGNPRLGEVVCEYILEYSDGSSHSVPIRRRFQINEFQRSWGENSFECVSHAKPHAIHTTTDSFKLGEMPEKDWGGSQFRLVGPGERSIMHHWLYALENPFPEKNLISIRMVPRDGVVFLFGITRSHLETNPLRWESRRKTKFSVPEGGKLNRFGVYTAIELDLGAVISITPLRNYDHTNWDNSYTNQQPNVSTTEMIIEYTAHPDACVYYGEQREHTCYVKHLENEQSPVFLSLTYQFRKVTVRVVDQKTNKPVPSKIHIHGPLGEYLAPINRHRIPNPYWFEDYSTDYVNGNHFWTYIDGEAEYKLPIGELFIEVTKGFEIKPIRSKYQVSPETSEIIIQLEHCLPWRAKGWVTADTHVHFLSPQTALLEGAAEGVNVINLLASQWGEMFSSVGDFDGRTTLGSRENGGDGEYLVRVGTENRQPILGHISLIGYEGRMILPLSSDGPTEAALGDPLETTITEWARRCREQHGISILPHLPNPRAEGAASIILGEIDGVEMCSWGNLYDGISSYSLSDWYRYLNCGYQVPAVGGTDKMSADTAVGTIRTYALIKEQFTYQSWMDAVRKGLTFVTYGPLLDLFVNGYGMGSQIDLPKNGGTLDILWEAATATIPVTKIELVINGETKEVKTVDPTQQNYSGSWSVKMERSGWLALRIRGQYPGRPEVITAHSSPVMVIVDNQRIINAADALTILDQIEGCTAYISTLATKAEESIYKKLLMDLTSAHRALHHRMHHAGIHHHHNVVNDHHHH</sequence>
<dbReference type="RefSeq" id="WP_315952227.1">
    <property type="nucleotide sequence ID" value="NZ_JAWCUD010000003.1"/>
</dbReference>
<comment type="caution">
    <text evidence="1">The sequence shown here is derived from an EMBL/GenBank/DDBJ whole genome shotgun (WGS) entry which is preliminary data.</text>
</comment>
<reference evidence="1 2" key="1">
    <citation type="submission" date="2023-10" db="EMBL/GenBank/DDBJ databases">
        <title>Paenibacillus strain PFR10 Genome sequencing and assembly.</title>
        <authorList>
            <person name="Kim I."/>
        </authorList>
    </citation>
    <scope>NUCLEOTIDE SEQUENCE [LARGE SCALE GENOMIC DNA]</scope>
    <source>
        <strain evidence="1 2">PFR10</strain>
    </source>
</reference>